<proteinExistence type="predicted"/>
<feature type="compositionally biased region" description="Polar residues" evidence="1">
    <location>
        <begin position="315"/>
        <end position="333"/>
    </location>
</feature>
<feature type="region of interest" description="Disordered" evidence="1">
    <location>
        <begin position="1188"/>
        <end position="1258"/>
    </location>
</feature>
<gene>
    <name evidence="2" type="ORF">PENTCL1PPCAC_28437</name>
</gene>
<feature type="compositionally biased region" description="Basic and acidic residues" evidence="1">
    <location>
        <begin position="336"/>
        <end position="345"/>
    </location>
</feature>
<organism evidence="2 3">
    <name type="scientific">Pristionchus entomophagus</name>
    <dbReference type="NCBI Taxonomy" id="358040"/>
    <lineage>
        <taxon>Eukaryota</taxon>
        <taxon>Metazoa</taxon>
        <taxon>Ecdysozoa</taxon>
        <taxon>Nematoda</taxon>
        <taxon>Chromadorea</taxon>
        <taxon>Rhabditida</taxon>
        <taxon>Rhabditina</taxon>
        <taxon>Diplogasteromorpha</taxon>
        <taxon>Diplogasteroidea</taxon>
        <taxon>Neodiplogasteridae</taxon>
        <taxon>Pristionchus</taxon>
    </lineage>
</organism>
<feature type="region of interest" description="Disordered" evidence="1">
    <location>
        <begin position="221"/>
        <end position="242"/>
    </location>
</feature>
<name>A0AAV5UIY2_9BILA</name>
<feature type="region of interest" description="Disordered" evidence="1">
    <location>
        <begin position="665"/>
        <end position="706"/>
    </location>
</feature>
<dbReference type="Gene3D" id="2.30.30.140">
    <property type="match status" value="1"/>
</dbReference>
<feature type="compositionally biased region" description="Acidic residues" evidence="1">
    <location>
        <begin position="272"/>
        <end position="281"/>
    </location>
</feature>
<feature type="compositionally biased region" description="Basic and acidic residues" evidence="1">
    <location>
        <begin position="575"/>
        <end position="594"/>
    </location>
</feature>
<feature type="compositionally biased region" description="Polar residues" evidence="1">
    <location>
        <begin position="459"/>
        <end position="468"/>
    </location>
</feature>
<feature type="compositionally biased region" description="Acidic residues" evidence="1">
    <location>
        <begin position="561"/>
        <end position="574"/>
    </location>
</feature>
<dbReference type="SUPFAM" id="SSF63748">
    <property type="entry name" value="Tudor/PWWP/MBT"/>
    <property type="match status" value="1"/>
</dbReference>
<feature type="compositionally biased region" description="Polar residues" evidence="1">
    <location>
        <begin position="492"/>
        <end position="501"/>
    </location>
</feature>
<dbReference type="AlphaFoldDB" id="A0AAV5UIY2"/>
<comment type="caution">
    <text evidence="2">The sequence shown here is derived from an EMBL/GenBank/DDBJ whole genome shotgun (WGS) entry which is preliminary data.</text>
</comment>
<protein>
    <recommendedName>
        <fullName evidence="4">PWWP domain-containing protein</fullName>
    </recommendedName>
</protein>
<feature type="compositionally biased region" description="Basic and acidic residues" evidence="1">
    <location>
        <begin position="360"/>
        <end position="373"/>
    </location>
</feature>
<dbReference type="EMBL" id="BTSX01000006">
    <property type="protein sequence ID" value="GMT06263.1"/>
    <property type="molecule type" value="Genomic_DNA"/>
</dbReference>
<feature type="compositionally biased region" description="Basic residues" evidence="1">
    <location>
        <begin position="374"/>
        <end position="385"/>
    </location>
</feature>
<keyword evidence="3" id="KW-1185">Reference proteome</keyword>
<feature type="non-terminal residue" evidence="2">
    <location>
        <position position="1"/>
    </location>
</feature>
<sequence>SLRHLRGRIRVIGVPFRRRLRLAMVEEPSRNSTVGPVLDDEERREMDLAKERLALFLKKLTDGDLLCLATRNGLFDAEGRPSEDHFIIDVRSPFIHQTIAVEHAYWAAQFRPKLEADFLSKMVTVETEMNVLGLPSEMIVPESIQRRGSKKNSIKQEPISKVLLQPGTYVVTVEGVSLVIDRSSIPGLPQDIKGDNHITEHLLIPFPSARIDSLFFSQSSPPLNGHAAHPSEDTTTEEDERPPLLERSFVVDSPQKAGKPVKKVLEVVEVKEEDTADETFDSPEHKEEESNGVAGTAVVKTEVEMPSLAPESAKKQQSAILDQITATPTTNGTEGAEQKKEKEDSQEPAGSRKSRASSSSKRDNWQDWVEKPKDSKRKSIPSRKRQITDDVTNGQAKRSKDRSGSASSSSPPPLLEREEPTAEPVEVKKRPRSKSKSTLSSISEDNGVEMPAHPLISVKPQNSRSLSTPVVIRINRHLLDGQHRRQAEDGQGPSTSYSSIMVNGHSVIGVKPLSKDLTAHKKTPKKEKKDKDTPVKTRVQAPRAAVEKAQKERKKRWRSDDFDDYGGDDESGDEGDQRCRSSDEEEGGEPRAYDETESAATIQDSRAADVVRSVEDRGEFKIVTIFKDEPDDEKRKEDEAIMVRIRKEEAEAAEAKKRLAEKLARRDAERAERAERAALAEGTAEVTRRSPSGRDEGPKCPPSYSNRTDQMFLAMMQGGEAKKGPYLTRSLASIYQKSRDFYQSLMKPAPCLEWHPRPRVGPDVDGYVHQVSGFPVKVANGAEMASFQLLDLHNHREFRLGEIVWAKFQREYWPGYVKAFIPAEAFTEYRGDAVMVQWISEEPQYNYVCYADVYHFDLYFGIMYLPAKTDKTYTINVAKALAMDGRPGFWEEYITKPIFEEITRIGGNTKTIPAEHVERIHLGSKGRNPTSSQVSSTIATIHQKEVNHFQHYYKAIYKGRNTNRFVPKKDNCTAMLCLESSTVEEDDIKIAPRKTNVYRVYKDETIKNKRWHYNVQPEHSTIPTFAEETVEVHVTDRSNKDYQIYRLYNGASTAPIQETLYEQQPVPLGVHAGPGVFDDAAKARLAEYMKNRQKEEAEMNGEDVPEEKNVVSATQAPVSPDLTAAISNMSALTSHEVLHLTDHLQRVIDPATKQKNEAWVANTLKCAEHLRLEFEVKEKKIRENNEKFEEKKRQEAEEKAKAQREKEEKAAARSMRNGALITPVAKPKKPRLSKDGEIVDKPPRESTGSTRGRKKKEMVVVEKIES</sequence>
<evidence type="ECO:0000313" key="2">
    <source>
        <dbReference type="EMBL" id="GMT06263.1"/>
    </source>
</evidence>
<feature type="compositionally biased region" description="Basic and acidic residues" evidence="1">
    <location>
        <begin position="415"/>
        <end position="428"/>
    </location>
</feature>
<reference evidence="2" key="1">
    <citation type="submission" date="2023-10" db="EMBL/GenBank/DDBJ databases">
        <title>Genome assembly of Pristionchus species.</title>
        <authorList>
            <person name="Yoshida K."/>
            <person name="Sommer R.J."/>
        </authorList>
    </citation>
    <scope>NUCLEOTIDE SEQUENCE</scope>
    <source>
        <strain evidence="2">RS0144</strain>
    </source>
</reference>
<feature type="compositionally biased region" description="Basic and acidic residues" evidence="1">
    <location>
        <begin position="665"/>
        <end position="678"/>
    </location>
</feature>
<feature type="compositionally biased region" description="Basic and acidic residues" evidence="1">
    <location>
        <begin position="686"/>
        <end position="698"/>
    </location>
</feature>
<evidence type="ECO:0000256" key="1">
    <source>
        <dbReference type="SAM" id="MobiDB-lite"/>
    </source>
</evidence>
<feature type="compositionally biased region" description="Basic and acidic residues" evidence="1">
    <location>
        <begin position="1232"/>
        <end position="1244"/>
    </location>
</feature>
<feature type="region of interest" description="Disordered" evidence="1">
    <location>
        <begin position="272"/>
        <end position="612"/>
    </location>
</feature>
<evidence type="ECO:0000313" key="3">
    <source>
        <dbReference type="Proteomes" id="UP001432027"/>
    </source>
</evidence>
<accession>A0AAV5UIY2</accession>
<evidence type="ECO:0008006" key="4">
    <source>
        <dbReference type="Google" id="ProtNLM"/>
    </source>
</evidence>
<feature type="compositionally biased region" description="Basic and acidic residues" evidence="1">
    <location>
        <begin position="477"/>
        <end position="488"/>
    </location>
</feature>
<dbReference type="Proteomes" id="UP001432027">
    <property type="component" value="Unassembled WGS sequence"/>
</dbReference>
<feature type="compositionally biased region" description="Basic and acidic residues" evidence="1">
    <location>
        <begin position="1188"/>
        <end position="1211"/>
    </location>
</feature>